<feature type="compositionally biased region" description="Basic and acidic residues" evidence="10">
    <location>
        <begin position="281"/>
        <end position="292"/>
    </location>
</feature>
<dbReference type="Pfam" id="PF07715">
    <property type="entry name" value="Plug"/>
    <property type="match status" value="1"/>
</dbReference>
<feature type="domain" description="TonB-dependent receptor plug" evidence="13">
    <location>
        <begin position="56"/>
        <end position="158"/>
    </location>
</feature>
<dbReference type="InterPro" id="IPR012910">
    <property type="entry name" value="Plug_dom"/>
</dbReference>
<evidence type="ECO:0000256" key="6">
    <source>
        <dbReference type="ARBA" id="ARBA00023136"/>
    </source>
</evidence>
<comment type="caution">
    <text evidence="14">The sequence shown here is derived from an EMBL/GenBank/DDBJ whole genome shotgun (WGS) entry which is preliminary data.</text>
</comment>
<evidence type="ECO:0000256" key="8">
    <source>
        <dbReference type="PROSITE-ProRule" id="PRU01360"/>
    </source>
</evidence>
<dbReference type="RefSeq" id="WP_272744656.1">
    <property type="nucleotide sequence ID" value="NZ_JAQQKV010000002.1"/>
</dbReference>
<dbReference type="InterPro" id="IPR000531">
    <property type="entry name" value="Beta-barrel_TonB"/>
</dbReference>
<dbReference type="PANTHER" id="PTHR30069:SF40">
    <property type="entry name" value="TONB-DEPENDENT RECEPTOR NMB0964-RELATED"/>
    <property type="match status" value="1"/>
</dbReference>
<comment type="subcellular location">
    <subcellularLocation>
        <location evidence="1 8">Cell outer membrane</location>
        <topology evidence="1 8">Multi-pass membrane protein</topology>
    </subcellularLocation>
</comment>
<dbReference type="PANTHER" id="PTHR30069">
    <property type="entry name" value="TONB-DEPENDENT OUTER MEMBRANE RECEPTOR"/>
    <property type="match status" value="1"/>
</dbReference>
<evidence type="ECO:0000256" key="11">
    <source>
        <dbReference type="SAM" id="SignalP"/>
    </source>
</evidence>
<feature type="domain" description="TonB-dependent receptor-like beta-barrel" evidence="12">
    <location>
        <begin position="280"/>
        <end position="662"/>
    </location>
</feature>
<accession>A0ABT5HL28</accession>
<keyword evidence="4 8" id="KW-0812">Transmembrane</keyword>
<dbReference type="Gene3D" id="2.40.170.20">
    <property type="entry name" value="TonB-dependent receptor, beta-barrel domain"/>
    <property type="match status" value="1"/>
</dbReference>
<evidence type="ECO:0000256" key="1">
    <source>
        <dbReference type="ARBA" id="ARBA00004571"/>
    </source>
</evidence>
<evidence type="ECO:0000256" key="3">
    <source>
        <dbReference type="ARBA" id="ARBA00022452"/>
    </source>
</evidence>
<evidence type="ECO:0000256" key="7">
    <source>
        <dbReference type="ARBA" id="ARBA00023237"/>
    </source>
</evidence>
<evidence type="ECO:0000256" key="5">
    <source>
        <dbReference type="ARBA" id="ARBA00023077"/>
    </source>
</evidence>
<evidence type="ECO:0000256" key="9">
    <source>
        <dbReference type="RuleBase" id="RU003357"/>
    </source>
</evidence>
<dbReference type="EMBL" id="JAQQKV010000002">
    <property type="protein sequence ID" value="MDC7676314.1"/>
    <property type="molecule type" value="Genomic_DNA"/>
</dbReference>
<keyword evidence="14" id="KW-0675">Receptor</keyword>
<evidence type="ECO:0000313" key="15">
    <source>
        <dbReference type="Proteomes" id="UP001218579"/>
    </source>
</evidence>
<keyword evidence="6 8" id="KW-0472">Membrane</keyword>
<keyword evidence="11" id="KW-0732">Signal</keyword>
<evidence type="ECO:0000256" key="10">
    <source>
        <dbReference type="SAM" id="MobiDB-lite"/>
    </source>
</evidence>
<evidence type="ECO:0000256" key="2">
    <source>
        <dbReference type="ARBA" id="ARBA00022448"/>
    </source>
</evidence>
<keyword evidence="2 8" id="KW-0813">Transport</keyword>
<proteinExistence type="inferred from homology"/>
<dbReference type="InterPro" id="IPR039426">
    <property type="entry name" value="TonB-dep_rcpt-like"/>
</dbReference>
<organism evidence="14 15">
    <name type="scientific">Asticcacaulis machinosus</name>
    <dbReference type="NCBI Taxonomy" id="2984211"/>
    <lineage>
        <taxon>Bacteria</taxon>
        <taxon>Pseudomonadati</taxon>
        <taxon>Pseudomonadota</taxon>
        <taxon>Alphaproteobacteria</taxon>
        <taxon>Caulobacterales</taxon>
        <taxon>Caulobacteraceae</taxon>
        <taxon>Asticcacaulis</taxon>
    </lineage>
</organism>
<evidence type="ECO:0000256" key="4">
    <source>
        <dbReference type="ARBA" id="ARBA00022692"/>
    </source>
</evidence>
<gene>
    <name evidence="14" type="ORF">PQU98_09250</name>
</gene>
<dbReference type="CDD" id="cd01347">
    <property type="entry name" value="ligand_gated_channel"/>
    <property type="match status" value="1"/>
</dbReference>
<dbReference type="InterPro" id="IPR037066">
    <property type="entry name" value="Plug_dom_sf"/>
</dbReference>
<feature type="compositionally biased region" description="Acidic residues" evidence="10">
    <location>
        <begin position="293"/>
        <end position="302"/>
    </location>
</feature>
<evidence type="ECO:0000259" key="13">
    <source>
        <dbReference type="Pfam" id="PF07715"/>
    </source>
</evidence>
<feature type="chain" id="PRO_5047530845" evidence="11">
    <location>
        <begin position="26"/>
        <end position="693"/>
    </location>
</feature>
<name>A0ABT5HL28_9CAUL</name>
<keyword evidence="7 8" id="KW-0998">Cell outer membrane</keyword>
<reference evidence="14 15" key="1">
    <citation type="submission" date="2023-01" db="EMBL/GenBank/DDBJ databases">
        <title>Novel species of the genus Asticcacaulis isolated from rivers.</title>
        <authorList>
            <person name="Lu H."/>
        </authorList>
    </citation>
    <scope>NUCLEOTIDE SEQUENCE [LARGE SCALE GENOMIC DNA]</scope>
    <source>
        <strain evidence="14 15">LKC15W</strain>
    </source>
</reference>
<keyword evidence="5 9" id="KW-0798">TonB box</keyword>
<feature type="region of interest" description="Disordered" evidence="10">
    <location>
        <begin position="278"/>
        <end position="305"/>
    </location>
</feature>
<keyword evidence="3 8" id="KW-1134">Transmembrane beta strand</keyword>
<evidence type="ECO:0000259" key="12">
    <source>
        <dbReference type="Pfam" id="PF00593"/>
    </source>
</evidence>
<keyword evidence="15" id="KW-1185">Reference proteome</keyword>
<evidence type="ECO:0000313" key="14">
    <source>
        <dbReference type="EMBL" id="MDC7676314.1"/>
    </source>
</evidence>
<feature type="compositionally biased region" description="Basic and acidic residues" evidence="10">
    <location>
        <begin position="215"/>
        <end position="230"/>
    </location>
</feature>
<protein>
    <submittedName>
        <fullName evidence="14">TonB-dependent receptor</fullName>
    </submittedName>
</protein>
<dbReference type="InterPro" id="IPR036942">
    <property type="entry name" value="Beta-barrel_TonB_sf"/>
</dbReference>
<dbReference type="Pfam" id="PF00593">
    <property type="entry name" value="TonB_dep_Rec_b-barrel"/>
    <property type="match status" value="1"/>
</dbReference>
<dbReference type="SUPFAM" id="SSF56935">
    <property type="entry name" value="Porins"/>
    <property type="match status" value="1"/>
</dbReference>
<dbReference type="Proteomes" id="UP001218579">
    <property type="component" value="Unassembled WGS sequence"/>
</dbReference>
<comment type="similarity">
    <text evidence="8 9">Belongs to the TonB-dependent receptor family.</text>
</comment>
<feature type="region of interest" description="Disordered" evidence="10">
    <location>
        <begin position="215"/>
        <end position="245"/>
    </location>
</feature>
<dbReference type="Gene3D" id="2.170.130.10">
    <property type="entry name" value="TonB-dependent receptor, plug domain"/>
    <property type="match status" value="1"/>
</dbReference>
<sequence>MTGSSFKIALSAGISLLALSGMAQAQSQAQEAPAADDQVKEVVVTGSAYAVSKDALMSNVDVLKQAQIDEMPARGLGDMLSDLPGVRSSGFAPGASRPIIRGLDGFRVLVLNNGMGQVDASAVSPDHASATDPLEAQRIEVLRGPSALTYGGNAIGGIVNIIDDRIAGAPAKDGLDGRVTAQASSVDEGYQGAFNLKAGNGPWVLTLDGLKRKTEDYKTPVGPESRRLTDSEGEEPDTGDTQVNSATDLESYGAGLSYVGDFGFIGFSAKQTNSLYGVPGHSHEHEHEHEHEEGEAEEDHEHEEEGPVRIDLKQTRYDFRSHLNIDSGPFNSLQFAAGYTDYEHTELEGDEIGTRFLSDGKEFRANLVRQGMGEVSGVLGINGLTRDFEAIGAEAFVPSSTTKELGVFSQARLDKGTWGVEGGLRLDQKKISSEGYNRDFTNTSASLGAFYKPSDHSFFGASLTRSERAPSDVELLADGPHAGTGSYEIGNADFGSEVGYSLELTGHWLMDEHSDFTFDAHVYTSKFDGFIDLRPTGAEQDELPVYQYVQTDADFYGFELEGGINLWARGDKTIRFDATYDYVHGDSDLGSVARIPPYSVTGKVSYTDPRWTTHIEARYAGEQDRLTEQELPTDSYTLVNLFAAYKVARFDGVSVFAEVRNVFDEEAREHASVNKDVLVQPGRNLRAGISYRF</sequence>
<feature type="signal peptide" evidence="11">
    <location>
        <begin position="1"/>
        <end position="25"/>
    </location>
</feature>
<dbReference type="PROSITE" id="PS52016">
    <property type="entry name" value="TONB_DEPENDENT_REC_3"/>
    <property type="match status" value="1"/>
</dbReference>